<accession>A0AA46BQ33</accession>
<dbReference type="Proteomes" id="UP000254118">
    <property type="component" value="Unassembled WGS sequence"/>
</dbReference>
<protein>
    <submittedName>
        <fullName evidence="1">Uncharacterized protein</fullName>
    </submittedName>
</protein>
<evidence type="ECO:0000313" key="2">
    <source>
        <dbReference type="Proteomes" id="UP000254118"/>
    </source>
</evidence>
<gene>
    <name evidence="1" type="ORF">NCTC7915_02136</name>
</gene>
<dbReference type="EMBL" id="UFYA01000001">
    <property type="protein sequence ID" value="STD14636.1"/>
    <property type="molecule type" value="Genomic_DNA"/>
</dbReference>
<proteinExistence type="predicted"/>
<sequence length="47" mass="5084">MQVRVSRAWMVVVVAPVVLVQVMEGRSGSVMVRSVMGRAVGLVTVKE</sequence>
<comment type="caution">
    <text evidence="1">The sequence shown here is derived from an EMBL/GenBank/DDBJ whole genome shotgun (WGS) entry which is preliminary data.</text>
</comment>
<name>A0AA46BQ33_9MICO</name>
<organism evidence="1 2">
    <name type="scientific">Dermatophilus congolensis</name>
    <dbReference type="NCBI Taxonomy" id="1863"/>
    <lineage>
        <taxon>Bacteria</taxon>
        <taxon>Bacillati</taxon>
        <taxon>Actinomycetota</taxon>
        <taxon>Actinomycetes</taxon>
        <taxon>Micrococcales</taxon>
        <taxon>Dermatophilaceae</taxon>
        <taxon>Dermatophilus</taxon>
    </lineage>
</organism>
<dbReference type="AlphaFoldDB" id="A0AA46BQ33"/>
<reference evidence="1 2" key="1">
    <citation type="submission" date="2018-06" db="EMBL/GenBank/DDBJ databases">
        <authorList>
            <consortium name="Pathogen Informatics"/>
            <person name="Doyle S."/>
        </authorList>
    </citation>
    <scope>NUCLEOTIDE SEQUENCE [LARGE SCALE GENOMIC DNA]</scope>
    <source>
        <strain evidence="1 2">NCTC7915</strain>
    </source>
</reference>
<evidence type="ECO:0000313" key="1">
    <source>
        <dbReference type="EMBL" id="STD14636.1"/>
    </source>
</evidence>